<dbReference type="InterPro" id="IPR013730">
    <property type="entry name" value="Fyv7/TAP26"/>
</dbReference>
<organism evidence="2 3">
    <name type="scientific">Pristionchus pacificus</name>
    <name type="common">Parasitic nematode worm</name>
    <dbReference type="NCBI Taxonomy" id="54126"/>
    <lineage>
        <taxon>Eukaryota</taxon>
        <taxon>Metazoa</taxon>
        <taxon>Ecdysozoa</taxon>
        <taxon>Nematoda</taxon>
        <taxon>Chromadorea</taxon>
        <taxon>Rhabditida</taxon>
        <taxon>Rhabditina</taxon>
        <taxon>Diplogasteromorpha</taxon>
        <taxon>Diplogasteroidea</taxon>
        <taxon>Neodiplogasteridae</taxon>
        <taxon>Pristionchus</taxon>
    </lineage>
</organism>
<feature type="compositionally biased region" description="Basic and acidic residues" evidence="1">
    <location>
        <begin position="47"/>
        <end position="78"/>
    </location>
</feature>
<dbReference type="Pfam" id="PF08524">
    <property type="entry name" value="rRNA_processing"/>
    <property type="match status" value="1"/>
</dbReference>
<name>A0A454XT82_PRIPA</name>
<dbReference type="EnsemblMetazoa" id="PPA15070.1">
    <property type="protein sequence ID" value="PPA15070.1"/>
    <property type="gene ID" value="WBGene00104624"/>
</dbReference>
<feature type="compositionally biased region" description="Low complexity" evidence="1">
    <location>
        <begin position="9"/>
        <end position="25"/>
    </location>
</feature>
<dbReference type="Proteomes" id="UP000005239">
    <property type="component" value="Unassembled WGS sequence"/>
</dbReference>
<reference evidence="2" key="2">
    <citation type="submission" date="2022-06" db="UniProtKB">
        <authorList>
            <consortium name="EnsemblMetazoa"/>
        </authorList>
    </citation>
    <scope>IDENTIFICATION</scope>
    <source>
        <strain evidence="2">PS312</strain>
    </source>
</reference>
<sequence>MGKVKKGKSALSGSSASSAGPSTSARPVDSEGKVKKSRPNNFQRAKAIFDKIQQDKQDAKEHKQQEREKREKAMDKYNKNKQKMNRALKKKNRKGQPNLGAQVAVILEKLQGKK</sequence>
<accession>A0A454XT82</accession>
<keyword evidence="3" id="KW-1185">Reference proteome</keyword>
<dbReference type="AlphaFoldDB" id="A0A454XT82"/>
<proteinExistence type="predicted"/>
<gene>
    <name evidence="2" type="primary">WBGene00104624</name>
</gene>
<evidence type="ECO:0000313" key="3">
    <source>
        <dbReference type="Proteomes" id="UP000005239"/>
    </source>
</evidence>
<reference evidence="3" key="1">
    <citation type="journal article" date="2008" name="Nat. Genet.">
        <title>The Pristionchus pacificus genome provides a unique perspective on nematode lifestyle and parasitism.</title>
        <authorList>
            <person name="Dieterich C."/>
            <person name="Clifton S.W."/>
            <person name="Schuster L.N."/>
            <person name="Chinwalla A."/>
            <person name="Delehaunty K."/>
            <person name="Dinkelacker I."/>
            <person name="Fulton L."/>
            <person name="Fulton R."/>
            <person name="Godfrey J."/>
            <person name="Minx P."/>
            <person name="Mitreva M."/>
            <person name="Roeseler W."/>
            <person name="Tian H."/>
            <person name="Witte H."/>
            <person name="Yang S.P."/>
            <person name="Wilson R.K."/>
            <person name="Sommer R.J."/>
        </authorList>
    </citation>
    <scope>NUCLEOTIDE SEQUENCE [LARGE SCALE GENOMIC DNA]</scope>
    <source>
        <strain evidence="3">PS312</strain>
    </source>
</reference>
<evidence type="ECO:0000256" key="1">
    <source>
        <dbReference type="SAM" id="MobiDB-lite"/>
    </source>
</evidence>
<dbReference type="OMA" id="NEFKNAQ"/>
<dbReference type="PRINTS" id="PR01854">
    <property type="entry name" value="BR22PROTEIN"/>
</dbReference>
<dbReference type="OrthoDB" id="5377144at2759"/>
<feature type="region of interest" description="Disordered" evidence="1">
    <location>
        <begin position="1"/>
        <end position="101"/>
    </location>
</feature>
<feature type="compositionally biased region" description="Basic residues" evidence="1">
    <location>
        <begin position="79"/>
        <end position="94"/>
    </location>
</feature>
<evidence type="ECO:0000313" key="2">
    <source>
        <dbReference type="EnsemblMetazoa" id="PPA15070.1"/>
    </source>
</evidence>
<protein>
    <submittedName>
        <fullName evidence="2">Uncharacterized protein</fullName>
    </submittedName>
</protein>
<accession>A0A8R1YAK1</accession>